<feature type="chain" id="PRO_5019533785" evidence="1">
    <location>
        <begin position="19"/>
        <end position="81"/>
    </location>
</feature>
<gene>
    <name evidence="2" type="ORF">EKG39_06860</name>
</gene>
<evidence type="ECO:0000313" key="2">
    <source>
        <dbReference type="EMBL" id="RTR33448.1"/>
    </source>
</evidence>
<evidence type="ECO:0000256" key="1">
    <source>
        <dbReference type="SAM" id="SignalP"/>
    </source>
</evidence>
<organism evidence="2 3">
    <name type="scientific">Shewanella atlantica</name>
    <dbReference type="NCBI Taxonomy" id="271099"/>
    <lineage>
        <taxon>Bacteria</taxon>
        <taxon>Pseudomonadati</taxon>
        <taxon>Pseudomonadota</taxon>
        <taxon>Gammaproteobacteria</taxon>
        <taxon>Alteromonadales</taxon>
        <taxon>Shewanellaceae</taxon>
        <taxon>Shewanella</taxon>
    </lineage>
</organism>
<proteinExistence type="predicted"/>
<name>A0A431WDM0_9GAMM</name>
<keyword evidence="1" id="KW-0732">Signal</keyword>
<accession>A0A431WDM0</accession>
<sequence length="81" mass="9228">MPKIPIHKCLLLSAYSLATYLAVSMAPDVNSAAKLDTFSKQAGHQRVQLLSYNRYQVGSVCKERGWEFCKSWSRYSRTRLA</sequence>
<protein>
    <submittedName>
        <fullName evidence="2">Uncharacterized protein</fullName>
    </submittedName>
</protein>
<evidence type="ECO:0000313" key="3">
    <source>
        <dbReference type="Proteomes" id="UP000282060"/>
    </source>
</evidence>
<feature type="signal peptide" evidence="1">
    <location>
        <begin position="1"/>
        <end position="18"/>
    </location>
</feature>
<dbReference type="EMBL" id="RXNV01000002">
    <property type="protein sequence ID" value="RTR33448.1"/>
    <property type="molecule type" value="Genomic_DNA"/>
</dbReference>
<keyword evidence="3" id="KW-1185">Reference proteome</keyword>
<dbReference type="AlphaFoldDB" id="A0A431WDM0"/>
<reference evidence="2 3" key="1">
    <citation type="submission" date="2018-12" db="EMBL/GenBank/DDBJ databases">
        <authorList>
            <person name="Yu L."/>
        </authorList>
    </citation>
    <scope>NUCLEOTIDE SEQUENCE [LARGE SCALE GENOMIC DNA]</scope>
    <source>
        <strain evidence="2 3">HAW-EB5</strain>
    </source>
</reference>
<dbReference type="Proteomes" id="UP000282060">
    <property type="component" value="Unassembled WGS sequence"/>
</dbReference>
<comment type="caution">
    <text evidence="2">The sequence shown here is derived from an EMBL/GenBank/DDBJ whole genome shotgun (WGS) entry which is preliminary data.</text>
</comment>